<dbReference type="PaxDb" id="55529-EKX51007"/>
<dbReference type="KEGG" id="gtt:GUITHDRAFT_151130"/>
<evidence type="ECO:0000313" key="2">
    <source>
        <dbReference type="EnsemblProtists" id="EKX51007"/>
    </source>
</evidence>
<dbReference type="EMBL" id="JH992977">
    <property type="protein sequence ID" value="EKX51007.1"/>
    <property type="molecule type" value="Genomic_DNA"/>
</dbReference>
<dbReference type="GeneID" id="17307655"/>
<organism evidence="1">
    <name type="scientific">Guillardia theta (strain CCMP2712)</name>
    <name type="common">Cryptophyte</name>
    <dbReference type="NCBI Taxonomy" id="905079"/>
    <lineage>
        <taxon>Eukaryota</taxon>
        <taxon>Cryptophyceae</taxon>
        <taxon>Pyrenomonadales</taxon>
        <taxon>Geminigeraceae</taxon>
        <taxon>Guillardia</taxon>
    </lineage>
</organism>
<keyword evidence="3" id="KW-1185">Reference proteome</keyword>
<reference evidence="2" key="3">
    <citation type="submission" date="2016-03" db="UniProtKB">
        <authorList>
            <consortium name="EnsemblProtists"/>
        </authorList>
    </citation>
    <scope>IDENTIFICATION</scope>
</reference>
<sequence>MNSCVEAKPIMIDSMIEQYAASLPHKTVHRRKPHHEHYDIRIACSDSKRFQQSMKFNVDEHRASGPRWSRGGRENLELATVGKPKVVVVQLE</sequence>
<evidence type="ECO:0000313" key="1">
    <source>
        <dbReference type="EMBL" id="EKX51007.1"/>
    </source>
</evidence>
<protein>
    <submittedName>
        <fullName evidence="1 2">Uncharacterized protein</fullName>
    </submittedName>
</protein>
<dbReference type="Proteomes" id="UP000011087">
    <property type="component" value="Unassembled WGS sequence"/>
</dbReference>
<reference evidence="3" key="2">
    <citation type="submission" date="2012-11" db="EMBL/GenBank/DDBJ databases">
        <authorList>
            <person name="Kuo A."/>
            <person name="Curtis B.A."/>
            <person name="Tanifuji G."/>
            <person name="Burki F."/>
            <person name="Gruber A."/>
            <person name="Irimia M."/>
            <person name="Maruyama S."/>
            <person name="Arias M.C."/>
            <person name="Ball S.G."/>
            <person name="Gile G.H."/>
            <person name="Hirakawa Y."/>
            <person name="Hopkins J.F."/>
            <person name="Rensing S.A."/>
            <person name="Schmutz J."/>
            <person name="Symeonidi A."/>
            <person name="Elias M."/>
            <person name="Eveleigh R.J."/>
            <person name="Herman E.K."/>
            <person name="Klute M.J."/>
            <person name="Nakayama T."/>
            <person name="Obornik M."/>
            <person name="Reyes-Prieto A."/>
            <person name="Armbrust E.V."/>
            <person name="Aves S.J."/>
            <person name="Beiko R.G."/>
            <person name="Coutinho P."/>
            <person name="Dacks J.B."/>
            <person name="Durnford D.G."/>
            <person name="Fast N.M."/>
            <person name="Green B.R."/>
            <person name="Grisdale C."/>
            <person name="Hempe F."/>
            <person name="Henrissat B."/>
            <person name="Hoppner M.P."/>
            <person name="Ishida K.-I."/>
            <person name="Kim E."/>
            <person name="Koreny L."/>
            <person name="Kroth P.G."/>
            <person name="Liu Y."/>
            <person name="Malik S.-B."/>
            <person name="Maier U.G."/>
            <person name="McRose D."/>
            <person name="Mock T."/>
            <person name="Neilson J.A."/>
            <person name="Onodera N.T."/>
            <person name="Poole A.M."/>
            <person name="Pritham E.J."/>
            <person name="Richards T.A."/>
            <person name="Rocap G."/>
            <person name="Roy S.W."/>
            <person name="Sarai C."/>
            <person name="Schaack S."/>
            <person name="Shirato S."/>
            <person name="Slamovits C.H."/>
            <person name="Spencer D.F."/>
            <person name="Suzuki S."/>
            <person name="Worden A.Z."/>
            <person name="Zauner S."/>
            <person name="Barry K."/>
            <person name="Bell C."/>
            <person name="Bharti A.K."/>
            <person name="Crow J.A."/>
            <person name="Grimwood J."/>
            <person name="Kramer R."/>
            <person name="Lindquist E."/>
            <person name="Lucas S."/>
            <person name="Salamov A."/>
            <person name="McFadden G.I."/>
            <person name="Lane C.E."/>
            <person name="Keeling P.J."/>
            <person name="Gray M.W."/>
            <person name="Grigoriev I.V."/>
            <person name="Archibald J.M."/>
        </authorList>
    </citation>
    <scope>NUCLEOTIDE SEQUENCE</scope>
    <source>
        <strain evidence="3">CCMP2712</strain>
    </source>
</reference>
<dbReference type="AlphaFoldDB" id="L1JRC9"/>
<dbReference type="HOGENOM" id="CLU_2417843_0_0_1"/>
<proteinExistence type="predicted"/>
<reference evidence="1 3" key="1">
    <citation type="journal article" date="2012" name="Nature">
        <title>Algal genomes reveal evolutionary mosaicism and the fate of nucleomorphs.</title>
        <authorList>
            <consortium name="DOE Joint Genome Institute"/>
            <person name="Curtis B.A."/>
            <person name="Tanifuji G."/>
            <person name="Burki F."/>
            <person name="Gruber A."/>
            <person name="Irimia M."/>
            <person name="Maruyama S."/>
            <person name="Arias M.C."/>
            <person name="Ball S.G."/>
            <person name="Gile G.H."/>
            <person name="Hirakawa Y."/>
            <person name="Hopkins J.F."/>
            <person name="Kuo A."/>
            <person name="Rensing S.A."/>
            <person name="Schmutz J."/>
            <person name="Symeonidi A."/>
            <person name="Elias M."/>
            <person name="Eveleigh R.J."/>
            <person name="Herman E.K."/>
            <person name="Klute M.J."/>
            <person name="Nakayama T."/>
            <person name="Obornik M."/>
            <person name="Reyes-Prieto A."/>
            <person name="Armbrust E.V."/>
            <person name="Aves S.J."/>
            <person name="Beiko R.G."/>
            <person name="Coutinho P."/>
            <person name="Dacks J.B."/>
            <person name="Durnford D.G."/>
            <person name="Fast N.M."/>
            <person name="Green B.R."/>
            <person name="Grisdale C.J."/>
            <person name="Hempel F."/>
            <person name="Henrissat B."/>
            <person name="Hoppner M.P."/>
            <person name="Ishida K."/>
            <person name="Kim E."/>
            <person name="Koreny L."/>
            <person name="Kroth P.G."/>
            <person name="Liu Y."/>
            <person name="Malik S.B."/>
            <person name="Maier U.G."/>
            <person name="McRose D."/>
            <person name="Mock T."/>
            <person name="Neilson J.A."/>
            <person name="Onodera N.T."/>
            <person name="Poole A.M."/>
            <person name="Pritham E.J."/>
            <person name="Richards T.A."/>
            <person name="Rocap G."/>
            <person name="Roy S.W."/>
            <person name="Sarai C."/>
            <person name="Schaack S."/>
            <person name="Shirato S."/>
            <person name="Slamovits C.H."/>
            <person name="Spencer D.F."/>
            <person name="Suzuki S."/>
            <person name="Worden A.Z."/>
            <person name="Zauner S."/>
            <person name="Barry K."/>
            <person name="Bell C."/>
            <person name="Bharti A.K."/>
            <person name="Crow J.A."/>
            <person name="Grimwood J."/>
            <person name="Kramer R."/>
            <person name="Lindquist E."/>
            <person name="Lucas S."/>
            <person name="Salamov A."/>
            <person name="McFadden G.I."/>
            <person name="Lane C.E."/>
            <person name="Keeling P.J."/>
            <person name="Gray M.W."/>
            <person name="Grigoriev I.V."/>
            <person name="Archibald J.M."/>
        </authorList>
    </citation>
    <scope>NUCLEOTIDE SEQUENCE</scope>
    <source>
        <strain evidence="1 3">CCMP2712</strain>
    </source>
</reference>
<dbReference type="EnsemblProtists" id="EKX51007">
    <property type="protein sequence ID" value="EKX51007"/>
    <property type="gene ID" value="GUITHDRAFT_151130"/>
</dbReference>
<name>L1JRC9_GUITC</name>
<gene>
    <name evidence="1" type="ORF">GUITHDRAFT_151130</name>
</gene>
<evidence type="ECO:0000313" key="3">
    <source>
        <dbReference type="Proteomes" id="UP000011087"/>
    </source>
</evidence>
<accession>L1JRC9</accession>
<dbReference type="RefSeq" id="XP_005837987.1">
    <property type="nucleotide sequence ID" value="XM_005837930.1"/>
</dbReference>